<dbReference type="EMBL" id="SORI01000038">
    <property type="protein sequence ID" value="TDY52116.1"/>
    <property type="molecule type" value="Genomic_DNA"/>
</dbReference>
<organism evidence="11 12">
    <name type="scientific">Aminivibrio pyruvatiphilus</name>
    <dbReference type="NCBI Taxonomy" id="1005740"/>
    <lineage>
        <taxon>Bacteria</taxon>
        <taxon>Thermotogati</taxon>
        <taxon>Synergistota</taxon>
        <taxon>Synergistia</taxon>
        <taxon>Synergistales</taxon>
        <taxon>Aminobacteriaceae</taxon>
        <taxon>Aminivibrio</taxon>
    </lineage>
</organism>
<evidence type="ECO:0000256" key="3">
    <source>
        <dbReference type="ARBA" id="ARBA00022630"/>
    </source>
</evidence>
<accession>A0A4R8LY31</accession>
<feature type="domain" description="FAD/NAD(P)-binding" evidence="10">
    <location>
        <begin position="4"/>
        <end position="304"/>
    </location>
</feature>
<dbReference type="Gene3D" id="3.50.50.60">
    <property type="entry name" value="FAD/NAD(P)-binding domain"/>
    <property type="match status" value="2"/>
</dbReference>
<proteinExistence type="inferred from homology"/>
<evidence type="ECO:0000256" key="5">
    <source>
        <dbReference type="ARBA" id="ARBA00022857"/>
    </source>
</evidence>
<evidence type="ECO:0000256" key="6">
    <source>
        <dbReference type="ARBA" id="ARBA00023002"/>
    </source>
</evidence>
<keyword evidence="12" id="KW-1185">Reference proteome</keyword>
<dbReference type="Proteomes" id="UP000295066">
    <property type="component" value="Unassembled WGS sequence"/>
</dbReference>
<comment type="cofactor">
    <cofactor evidence="1">
        <name>FAD</name>
        <dbReference type="ChEBI" id="CHEBI:57692"/>
    </cofactor>
</comment>
<evidence type="ECO:0000256" key="7">
    <source>
        <dbReference type="ARBA" id="ARBA00023157"/>
    </source>
</evidence>
<sequence>MKQFDIIVIGMGPAGMAVSAMGSAMGLSVLAIEKHKVGGECLNCGCIPSKALLKAGEALHSARNLKRYGLDGELHLNSSDPMQVVRDKIHGINDKKFQKAFERATLVSGTAEFLDDRTVQVDGESYTAKKIFIATGTEPFVPPIPGLKDVPDILTNVNMFEIEKMPESLTIIGGGAIGSEMAQAFARLGTKVAVAHMDPHLVPVGDEEAARVLEDVFAREGITVYNRAKITGVSMEGGKIVTVTDKGTLTSERILVAAGRKPVLEPLRLERAGIEFTKKGITVDSHMRTNRSHIYAVGDCNGSYCQIWCMGHQAALLSDWSDTRIPSLKITPVTTSPRSSNPLSFLHLFSAD</sequence>
<dbReference type="SUPFAM" id="SSF51905">
    <property type="entry name" value="FAD/NAD(P)-binding domain"/>
    <property type="match status" value="1"/>
</dbReference>
<evidence type="ECO:0000313" key="11">
    <source>
        <dbReference type="EMBL" id="TDY52116.1"/>
    </source>
</evidence>
<dbReference type="AlphaFoldDB" id="A0A4R8LY31"/>
<evidence type="ECO:0000256" key="4">
    <source>
        <dbReference type="ARBA" id="ARBA00022827"/>
    </source>
</evidence>
<dbReference type="PANTHER" id="PTHR43014">
    <property type="entry name" value="MERCURIC REDUCTASE"/>
    <property type="match status" value="1"/>
</dbReference>
<dbReference type="InterPro" id="IPR036188">
    <property type="entry name" value="FAD/NAD-bd_sf"/>
</dbReference>
<gene>
    <name evidence="11" type="ORF">C8D99_13815</name>
</gene>
<name>A0A4R8LY31_9BACT</name>
<keyword evidence="9" id="KW-0472">Membrane</keyword>
<evidence type="ECO:0000313" key="12">
    <source>
        <dbReference type="Proteomes" id="UP000295066"/>
    </source>
</evidence>
<evidence type="ECO:0000256" key="9">
    <source>
        <dbReference type="SAM" id="Phobius"/>
    </source>
</evidence>
<dbReference type="OrthoDB" id="1407at2"/>
<keyword evidence="6" id="KW-0560">Oxidoreductase</keyword>
<keyword evidence="8" id="KW-0676">Redox-active center</keyword>
<dbReference type="GO" id="GO:0016668">
    <property type="term" value="F:oxidoreductase activity, acting on a sulfur group of donors, NAD(P) as acceptor"/>
    <property type="evidence" value="ECO:0007669"/>
    <property type="project" value="InterPro"/>
</dbReference>
<reference evidence="11 12" key="1">
    <citation type="submission" date="2019-03" db="EMBL/GenBank/DDBJ databases">
        <title>Genomic Encyclopedia of Type Strains, Phase IV (KMG-IV): sequencing the most valuable type-strain genomes for metagenomic binning, comparative biology and taxonomic classification.</title>
        <authorList>
            <person name="Goeker M."/>
        </authorList>
    </citation>
    <scope>NUCLEOTIDE SEQUENCE [LARGE SCALE GENOMIC DNA]</scope>
    <source>
        <strain evidence="11 12">DSM 25964</strain>
    </source>
</reference>
<dbReference type="PROSITE" id="PS00076">
    <property type="entry name" value="PYRIDINE_REDOX_1"/>
    <property type="match status" value="1"/>
</dbReference>
<evidence type="ECO:0000256" key="1">
    <source>
        <dbReference type="ARBA" id="ARBA00001974"/>
    </source>
</evidence>
<comment type="caution">
    <text evidence="11">The sequence shown here is derived from an EMBL/GenBank/DDBJ whole genome shotgun (WGS) entry which is preliminary data.</text>
</comment>
<evidence type="ECO:0000259" key="10">
    <source>
        <dbReference type="Pfam" id="PF07992"/>
    </source>
</evidence>
<comment type="similarity">
    <text evidence="2">Belongs to the class-I pyridine nucleotide-disulfide oxidoreductase family.</text>
</comment>
<dbReference type="InterPro" id="IPR023753">
    <property type="entry name" value="FAD/NAD-binding_dom"/>
</dbReference>
<dbReference type="PRINTS" id="PR00368">
    <property type="entry name" value="FADPNR"/>
</dbReference>
<protein>
    <submittedName>
        <fullName evidence="11">Pyridine nucleotide-disulfide oxidoreductase</fullName>
    </submittedName>
</protein>
<keyword evidence="4" id="KW-0274">FAD</keyword>
<feature type="transmembrane region" description="Helical" evidence="9">
    <location>
        <begin position="6"/>
        <end position="32"/>
    </location>
</feature>
<keyword evidence="9" id="KW-1133">Transmembrane helix</keyword>
<dbReference type="InterPro" id="IPR012999">
    <property type="entry name" value="Pyr_OxRdtase_I_AS"/>
</dbReference>
<keyword evidence="7" id="KW-1015">Disulfide bond</keyword>
<keyword evidence="3" id="KW-0285">Flavoprotein</keyword>
<keyword evidence="5" id="KW-0521">NADP</keyword>
<evidence type="ECO:0000256" key="2">
    <source>
        <dbReference type="ARBA" id="ARBA00007532"/>
    </source>
</evidence>
<evidence type="ECO:0000256" key="8">
    <source>
        <dbReference type="ARBA" id="ARBA00023284"/>
    </source>
</evidence>
<keyword evidence="9" id="KW-0812">Transmembrane</keyword>
<dbReference type="PRINTS" id="PR00411">
    <property type="entry name" value="PNDRDTASEI"/>
</dbReference>
<dbReference type="Pfam" id="PF07992">
    <property type="entry name" value="Pyr_redox_2"/>
    <property type="match status" value="1"/>
</dbReference>